<dbReference type="InterPro" id="IPR000595">
    <property type="entry name" value="cNMP-bd_dom"/>
</dbReference>
<evidence type="ECO:0000313" key="2">
    <source>
        <dbReference type="EMBL" id="VAW14284.1"/>
    </source>
</evidence>
<gene>
    <name evidence="2" type="ORF">MNBD_ALPHA11-1551</name>
</gene>
<dbReference type="InterPro" id="IPR014710">
    <property type="entry name" value="RmlC-like_jellyroll"/>
</dbReference>
<evidence type="ECO:0000259" key="1">
    <source>
        <dbReference type="Pfam" id="PF00027"/>
    </source>
</evidence>
<dbReference type="Gene3D" id="2.60.120.10">
    <property type="entry name" value="Jelly Rolls"/>
    <property type="match status" value="1"/>
</dbReference>
<dbReference type="EMBL" id="UOEQ01000031">
    <property type="protein sequence ID" value="VAW14284.1"/>
    <property type="molecule type" value="Genomic_DNA"/>
</dbReference>
<accession>A0A3B0U0G1</accession>
<dbReference type="Pfam" id="PF00027">
    <property type="entry name" value="cNMP_binding"/>
    <property type="match status" value="1"/>
</dbReference>
<name>A0A3B0U0G1_9ZZZZ</name>
<reference evidence="2" key="1">
    <citation type="submission" date="2018-06" db="EMBL/GenBank/DDBJ databases">
        <authorList>
            <person name="Zhirakovskaya E."/>
        </authorList>
    </citation>
    <scope>NUCLEOTIDE SEQUENCE</scope>
</reference>
<feature type="domain" description="Cyclic nucleotide-binding" evidence="1">
    <location>
        <begin position="22"/>
        <end position="106"/>
    </location>
</feature>
<protein>
    <recommendedName>
        <fullName evidence="1">Cyclic nucleotide-binding domain-containing protein</fullName>
    </recommendedName>
</protein>
<sequence>MIAIMQHDFFDYLANLPSRKYRFSSGQRVFDFEGEVKYFRVVRRGLVHLQRVQKDGTAVVLQRASDGMILAEASVFSDIYHCSALAINDSMLQVYPMKEIQNLLGKNPAVALAFSAHLAEQVRLARKRAEILTLKTVAERLSAWLIWNSGELPSKGGWHHVADEIGTSREALYRELSKRRKQRNG</sequence>
<dbReference type="AlphaFoldDB" id="A0A3B0U0G1"/>
<dbReference type="InterPro" id="IPR018490">
    <property type="entry name" value="cNMP-bd_dom_sf"/>
</dbReference>
<dbReference type="SUPFAM" id="SSF51206">
    <property type="entry name" value="cAMP-binding domain-like"/>
    <property type="match status" value="1"/>
</dbReference>
<proteinExistence type="predicted"/>
<organism evidence="2">
    <name type="scientific">hydrothermal vent metagenome</name>
    <dbReference type="NCBI Taxonomy" id="652676"/>
    <lineage>
        <taxon>unclassified sequences</taxon>
        <taxon>metagenomes</taxon>
        <taxon>ecological metagenomes</taxon>
    </lineage>
</organism>